<keyword evidence="4" id="KW-0067">ATP-binding</keyword>
<dbReference type="KEGG" id="het:BBW65_04720"/>
<name>A0A1B1U627_9HELI</name>
<dbReference type="GO" id="GO:0016887">
    <property type="term" value="F:ATP hydrolysis activity"/>
    <property type="evidence" value="ECO:0007669"/>
    <property type="project" value="InterPro"/>
</dbReference>
<feature type="domain" description="ABC transporter" evidence="5">
    <location>
        <begin position="9"/>
        <end position="232"/>
    </location>
</feature>
<dbReference type="SUPFAM" id="SSF52540">
    <property type="entry name" value="P-loop containing nucleoside triphosphate hydrolases"/>
    <property type="match status" value="1"/>
</dbReference>
<evidence type="ECO:0000256" key="2">
    <source>
        <dbReference type="ARBA" id="ARBA00022448"/>
    </source>
</evidence>
<keyword evidence="3" id="KW-0547">Nucleotide-binding</keyword>
<evidence type="ECO:0000313" key="6">
    <source>
        <dbReference type="EMBL" id="ANV98145.1"/>
    </source>
</evidence>
<dbReference type="Pfam" id="PF00005">
    <property type="entry name" value="ABC_tran"/>
    <property type="match status" value="1"/>
</dbReference>
<evidence type="ECO:0000256" key="1">
    <source>
        <dbReference type="ARBA" id="ARBA00005417"/>
    </source>
</evidence>
<evidence type="ECO:0000313" key="7">
    <source>
        <dbReference type="Proteomes" id="UP000092884"/>
    </source>
</evidence>
<reference evidence="7" key="1">
    <citation type="submission" date="2016-07" db="EMBL/GenBank/DDBJ databases">
        <authorList>
            <person name="Florea S."/>
            <person name="Webb J.S."/>
            <person name="Jaromczyk J."/>
            <person name="Schardl C.L."/>
        </authorList>
    </citation>
    <scope>NUCLEOTIDE SEQUENCE [LARGE SCALE GENOMIC DNA]</scope>
    <source>
        <strain evidence="7">MIT 01-6242</strain>
    </source>
</reference>
<evidence type="ECO:0000259" key="5">
    <source>
        <dbReference type="PROSITE" id="PS50893"/>
    </source>
</evidence>
<keyword evidence="7" id="KW-1185">Reference proteome</keyword>
<dbReference type="InterPro" id="IPR003439">
    <property type="entry name" value="ABC_transporter-like_ATP-bd"/>
</dbReference>
<dbReference type="PROSITE" id="PS00211">
    <property type="entry name" value="ABC_TRANSPORTER_1"/>
    <property type="match status" value="1"/>
</dbReference>
<dbReference type="PANTHER" id="PTHR42734">
    <property type="entry name" value="METAL TRANSPORT SYSTEM ATP-BINDING PROTEIN TM_0124-RELATED"/>
    <property type="match status" value="1"/>
</dbReference>
<dbReference type="InterPro" id="IPR027417">
    <property type="entry name" value="P-loop_NTPase"/>
</dbReference>
<dbReference type="AlphaFoldDB" id="A0A1B1U627"/>
<dbReference type="InterPro" id="IPR050153">
    <property type="entry name" value="Metal_Ion_Import_ABC"/>
</dbReference>
<accession>A0A1B1U627</accession>
<dbReference type="PROSITE" id="PS50893">
    <property type="entry name" value="ABC_TRANSPORTER_2"/>
    <property type="match status" value="1"/>
</dbReference>
<gene>
    <name evidence="6" type="ORF">BBW65_04720</name>
</gene>
<comment type="similarity">
    <text evidence="1">Belongs to the ABC transporter superfamily.</text>
</comment>
<keyword evidence="2" id="KW-0813">Transport</keyword>
<dbReference type="Proteomes" id="UP000092884">
    <property type="component" value="Chromosome"/>
</dbReference>
<dbReference type="InterPro" id="IPR003593">
    <property type="entry name" value="AAA+_ATPase"/>
</dbReference>
<dbReference type="GO" id="GO:0005524">
    <property type="term" value="F:ATP binding"/>
    <property type="evidence" value="ECO:0007669"/>
    <property type="project" value="UniProtKB-KW"/>
</dbReference>
<protein>
    <recommendedName>
        <fullName evidence="5">ABC transporter domain-containing protein</fullName>
    </recommendedName>
</protein>
<dbReference type="STRING" id="222136.BBW65_04720"/>
<sequence>MAQLMNPLIQIKDLDFCYGTQSILNHINLTYHSSQFLGIIGQNGGGKSTLIKLILNLIPRPKNITLALSLDAIGYVPQHSNHNPHFPVRVNEIVQMGRVAPIGLYRKADKNKTYETMERLNILDLKDRKMSDLSGGQKQKVLLARALCSDPKLLILDEPTASIDSFSTNEIFALLQTLHSQGVGIIIVCHDLSLLLHHCTHIAYLQHSLTLYQIPENQDTLIADFGCKHHIMGQCDAR</sequence>
<evidence type="ECO:0000256" key="3">
    <source>
        <dbReference type="ARBA" id="ARBA00022741"/>
    </source>
</evidence>
<proteinExistence type="inferred from homology"/>
<dbReference type="Gene3D" id="3.40.50.300">
    <property type="entry name" value="P-loop containing nucleotide triphosphate hydrolases"/>
    <property type="match status" value="1"/>
</dbReference>
<dbReference type="EMBL" id="CP016503">
    <property type="protein sequence ID" value="ANV98145.1"/>
    <property type="molecule type" value="Genomic_DNA"/>
</dbReference>
<dbReference type="InterPro" id="IPR017871">
    <property type="entry name" value="ABC_transporter-like_CS"/>
</dbReference>
<dbReference type="SMART" id="SM00382">
    <property type="entry name" value="AAA"/>
    <property type="match status" value="1"/>
</dbReference>
<dbReference type="OrthoDB" id="9806726at2"/>
<evidence type="ECO:0000256" key="4">
    <source>
        <dbReference type="ARBA" id="ARBA00022840"/>
    </source>
</evidence>
<dbReference type="PANTHER" id="PTHR42734:SF17">
    <property type="entry name" value="METAL TRANSPORT SYSTEM ATP-BINDING PROTEIN TM_0124-RELATED"/>
    <property type="match status" value="1"/>
</dbReference>
<organism evidence="6 7">
    <name type="scientific">Helicobacter enhydrae</name>
    <dbReference type="NCBI Taxonomy" id="222136"/>
    <lineage>
        <taxon>Bacteria</taxon>
        <taxon>Pseudomonadati</taxon>
        <taxon>Campylobacterota</taxon>
        <taxon>Epsilonproteobacteria</taxon>
        <taxon>Campylobacterales</taxon>
        <taxon>Helicobacteraceae</taxon>
        <taxon>Helicobacter</taxon>
    </lineage>
</organism>